<evidence type="ECO:0000259" key="3">
    <source>
        <dbReference type="Pfam" id="PF18912"/>
    </source>
</evidence>
<dbReference type="InterPro" id="IPR051910">
    <property type="entry name" value="ComF/GntX_DNA_util-trans"/>
</dbReference>
<evidence type="ECO:0000256" key="1">
    <source>
        <dbReference type="ARBA" id="ARBA00008007"/>
    </source>
</evidence>
<feature type="domain" description="Double zinc ribbon" evidence="3">
    <location>
        <begin position="16"/>
        <end position="75"/>
    </location>
</feature>
<dbReference type="AlphaFoldDB" id="A0A365U7K2"/>
<protein>
    <submittedName>
        <fullName evidence="4">ComF family protein</fullName>
    </submittedName>
</protein>
<dbReference type="PANTHER" id="PTHR47505">
    <property type="entry name" value="DNA UTILIZATION PROTEIN YHGH"/>
    <property type="match status" value="1"/>
</dbReference>
<keyword evidence="5" id="KW-1185">Reference proteome</keyword>
<comment type="similarity">
    <text evidence="1">Belongs to the ComF/GntX family.</text>
</comment>
<organism evidence="4 5">
    <name type="scientific">Rhodosalinus halophilus</name>
    <dbReference type="NCBI Taxonomy" id="2259333"/>
    <lineage>
        <taxon>Bacteria</taxon>
        <taxon>Pseudomonadati</taxon>
        <taxon>Pseudomonadota</taxon>
        <taxon>Alphaproteobacteria</taxon>
        <taxon>Rhodobacterales</taxon>
        <taxon>Paracoccaceae</taxon>
        <taxon>Rhodosalinus</taxon>
    </lineage>
</organism>
<dbReference type="CDD" id="cd06223">
    <property type="entry name" value="PRTases_typeI"/>
    <property type="match status" value="1"/>
</dbReference>
<gene>
    <name evidence="4" type="ORF">DRV85_12150</name>
</gene>
<evidence type="ECO:0000259" key="2">
    <source>
        <dbReference type="Pfam" id="PF00156"/>
    </source>
</evidence>
<comment type="caution">
    <text evidence="4">The sequence shown here is derived from an EMBL/GenBank/DDBJ whole genome shotgun (WGS) entry which is preliminary data.</text>
</comment>
<dbReference type="PANTHER" id="PTHR47505:SF1">
    <property type="entry name" value="DNA UTILIZATION PROTEIN YHGH"/>
    <property type="match status" value="1"/>
</dbReference>
<dbReference type="OrthoDB" id="9779910at2"/>
<sequence length="249" mass="26718">MSVTDSVWTRGLQTAVRLIYPPRCLGCGGPVESDFGLCPACWRDTPFAGGLVCDTCGTPLPGEDPGEAVHCDDCLAHPRPWAQGRAALLYRDMGRRLVLSLKHADRSDIARPAARWIARAASAMPLGDSLVAPVPLHWRRLVSRRFNQAALLAGPLARELGLEVAPDLLERVRRTQPLGGQDRTARAATLAGAIRVAPRHADRVRDRPVLLIDDVMTTGATLEAAAHALARAGAGEIRMAVLARAAREA</sequence>
<dbReference type="InterPro" id="IPR044005">
    <property type="entry name" value="DZR_2"/>
</dbReference>
<dbReference type="Pfam" id="PF00156">
    <property type="entry name" value="Pribosyltran"/>
    <property type="match status" value="1"/>
</dbReference>
<dbReference type="Pfam" id="PF18912">
    <property type="entry name" value="DZR_2"/>
    <property type="match status" value="1"/>
</dbReference>
<dbReference type="Proteomes" id="UP000253370">
    <property type="component" value="Unassembled WGS sequence"/>
</dbReference>
<dbReference type="RefSeq" id="WP_113289734.1">
    <property type="nucleotide sequence ID" value="NZ_QNTQ01000010.1"/>
</dbReference>
<evidence type="ECO:0000313" key="5">
    <source>
        <dbReference type="Proteomes" id="UP000253370"/>
    </source>
</evidence>
<evidence type="ECO:0000313" key="4">
    <source>
        <dbReference type="EMBL" id="RBI84695.1"/>
    </source>
</evidence>
<dbReference type="InterPro" id="IPR000836">
    <property type="entry name" value="PRTase_dom"/>
</dbReference>
<dbReference type="Gene3D" id="3.40.50.2020">
    <property type="match status" value="1"/>
</dbReference>
<feature type="domain" description="Phosphoribosyltransferase" evidence="2">
    <location>
        <begin position="149"/>
        <end position="245"/>
    </location>
</feature>
<reference evidence="4 5" key="1">
    <citation type="submission" date="2018-07" db="EMBL/GenBank/DDBJ databases">
        <title>Rhodosalinus sp. strain E84T genomic sequence and assembly.</title>
        <authorList>
            <person name="Liu Z.-W."/>
            <person name="Lu D.-C."/>
        </authorList>
    </citation>
    <scope>NUCLEOTIDE SEQUENCE [LARGE SCALE GENOMIC DNA]</scope>
    <source>
        <strain evidence="4 5">E84</strain>
    </source>
</reference>
<dbReference type="InterPro" id="IPR029057">
    <property type="entry name" value="PRTase-like"/>
</dbReference>
<dbReference type="EMBL" id="QNTQ01000010">
    <property type="protein sequence ID" value="RBI84695.1"/>
    <property type="molecule type" value="Genomic_DNA"/>
</dbReference>
<proteinExistence type="inferred from homology"/>
<accession>A0A365U7K2</accession>
<dbReference type="SUPFAM" id="SSF53271">
    <property type="entry name" value="PRTase-like"/>
    <property type="match status" value="1"/>
</dbReference>
<name>A0A365U7K2_9RHOB</name>